<comment type="caution">
    <text evidence="1">The sequence shown here is derived from an EMBL/GenBank/DDBJ whole genome shotgun (WGS) entry which is preliminary data.</text>
</comment>
<organism evidence="1 2">
    <name type="scientific">Persea americana</name>
    <name type="common">Avocado</name>
    <dbReference type="NCBI Taxonomy" id="3435"/>
    <lineage>
        <taxon>Eukaryota</taxon>
        <taxon>Viridiplantae</taxon>
        <taxon>Streptophyta</taxon>
        <taxon>Embryophyta</taxon>
        <taxon>Tracheophyta</taxon>
        <taxon>Spermatophyta</taxon>
        <taxon>Magnoliopsida</taxon>
        <taxon>Magnoliidae</taxon>
        <taxon>Laurales</taxon>
        <taxon>Lauraceae</taxon>
        <taxon>Persea</taxon>
    </lineage>
</organism>
<gene>
    <name evidence="1" type="ORF">MRB53_008692</name>
</gene>
<sequence length="521" mass="58632">MGRKPCCSKEGVNRGAWSAQEDRILTNYIKTHGEGKWRDLPKKAGLRRCGKSCRLRWLNYLRPDIKRGNISQEEEDLIIRLHKLLGNRWSLIAGRLPGRTDNEVKNYWNTCLSKRMMKGHSPNTSNQEHFKIRSQERRPSLDTSAEAPLVECEPHQVIRTKAVRCTKVFLPPVQGDPLGEKDKEPGDNEIPPLVTPQGDDCLNFLMDFDMGEAFVSDILDTDYVGPFGDEIQEKSSRDNDGDDGGHNFLSSFDEHLSFSEAVLDDWKDSNSIQDDRLNVLSDPLSPSGLRRRPSVSPKKPLSAESGRLSHGLSPPLSASSRWLSTPDANAMTTRMVMPTGSLLPTLRSAAASPPDWPCTCKLQKCHWGGVGLEKNLVTAIQNLVVEKKVIGKLFRAIKNIAIPTGQVHSFAKEDARKTYDPDMEVERFENYIKYASWYKEQYGIKLCNLMDHHGIKTEAKIVSGNLLEMTKSYTKKKDGEIIALAMKTLTKEVRTCFDEKGSRTDPDAADDVMPRHRHGTM</sequence>
<dbReference type="EMBL" id="CM056810">
    <property type="protein sequence ID" value="KAJ8646944.1"/>
    <property type="molecule type" value="Genomic_DNA"/>
</dbReference>
<dbReference type="Proteomes" id="UP001234297">
    <property type="component" value="Chromosome 2"/>
</dbReference>
<evidence type="ECO:0000313" key="1">
    <source>
        <dbReference type="EMBL" id="KAJ8646944.1"/>
    </source>
</evidence>
<name>A0ACC2MMG8_PERAE</name>
<reference evidence="1 2" key="1">
    <citation type="journal article" date="2022" name="Hortic Res">
        <title>A haplotype resolved chromosomal level avocado genome allows analysis of novel avocado genes.</title>
        <authorList>
            <person name="Nath O."/>
            <person name="Fletcher S.J."/>
            <person name="Hayward A."/>
            <person name="Shaw L.M."/>
            <person name="Masouleh A.K."/>
            <person name="Furtado A."/>
            <person name="Henry R.J."/>
            <person name="Mitter N."/>
        </authorList>
    </citation>
    <scope>NUCLEOTIDE SEQUENCE [LARGE SCALE GENOMIC DNA]</scope>
    <source>
        <strain evidence="2">cv. Hass</strain>
    </source>
</reference>
<evidence type="ECO:0000313" key="2">
    <source>
        <dbReference type="Proteomes" id="UP001234297"/>
    </source>
</evidence>
<keyword evidence="2" id="KW-1185">Reference proteome</keyword>
<proteinExistence type="predicted"/>
<protein>
    <submittedName>
        <fullName evidence="1">Uncharacterized protein</fullName>
    </submittedName>
</protein>
<accession>A0ACC2MMG8</accession>